<feature type="transmembrane region" description="Helical" evidence="1">
    <location>
        <begin position="73"/>
        <end position="95"/>
    </location>
</feature>
<protein>
    <submittedName>
        <fullName evidence="2">Uncharacterized protein</fullName>
    </submittedName>
</protein>
<keyword evidence="1" id="KW-0472">Membrane</keyword>
<keyword evidence="3" id="KW-1185">Reference proteome</keyword>
<reference evidence="2 3" key="1">
    <citation type="submission" date="2023-06" db="EMBL/GenBank/DDBJ databases">
        <title>Identification and characterization of horizontal gene transfer across gut microbiota members of farm animals based on homology search.</title>
        <authorList>
            <person name="Schwarzerova J."/>
            <person name="Nykrynova M."/>
            <person name="Jureckova K."/>
            <person name="Cejkova D."/>
            <person name="Rychlik I."/>
        </authorList>
    </citation>
    <scope>NUCLEOTIDE SEQUENCE [LARGE SCALE GENOMIC DNA]</scope>
    <source>
        <strain evidence="2 3">ET39</strain>
    </source>
</reference>
<reference evidence="2 3" key="3">
    <citation type="submission" date="2023-06" db="EMBL/GenBank/DDBJ databases">
        <authorList>
            <person name="Zeman M."/>
            <person name="Kubasova T."/>
            <person name="Jahodarova E."/>
            <person name="Nykrynova M."/>
            <person name="Rychlik I."/>
        </authorList>
    </citation>
    <scope>NUCLEOTIDE SEQUENCE [LARGE SCALE GENOMIC DNA]</scope>
    <source>
        <strain evidence="2 3">ET39</strain>
    </source>
</reference>
<comment type="caution">
    <text evidence="2">The sequence shown here is derived from an EMBL/GenBank/DDBJ whole genome shotgun (WGS) entry which is preliminary data.</text>
</comment>
<dbReference type="RefSeq" id="WP_289606630.1">
    <property type="nucleotide sequence ID" value="NZ_JAUDCG010000002.1"/>
</dbReference>
<evidence type="ECO:0000313" key="3">
    <source>
        <dbReference type="Proteomes" id="UP001529340"/>
    </source>
</evidence>
<evidence type="ECO:0000313" key="2">
    <source>
        <dbReference type="EMBL" id="MDM8156158.1"/>
    </source>
</evidence>
<sequence length="120" mass="13584">MTRIYIASLNREVREKICRQVYSTEELHQIKVLLERSLDQKKKGFSRAVLITMLIAIVLLVTSVLQAGTTPAIAVAGLAIGGIIVITLLFTWYAAIGRLREQYNRALKKGYPQCWDELHL</sequence>
<accession>A0ABT7U960</accession>
<dbReference type="EMBL" id="JAUDCG010000002">
    <property type="protein sequence ID" value="MDM8156158.1"/>
    <property type="molecule type" value="Genomic_DNA"/>
</dbReference>
<name>A0ABT7U960_9FIRM</name>
<reference evidence="3" key="2">
    <citation type="submission" date="2023-06" db="EMBL/GenBank/DDBJ databases">
        <title>Identification and characterization of horizontal gene transfer across gut microbiota members of farm animals based on homology search.</title>
        <authorList>
            <person name="Zeman M."/>
            <person name="Kubasova T."/>
            <person name="Jahodarova E."/>
            <person name="Nykrynova M."/>
            <person name="Rychlik I."/>
        </authorList>
    </citation>
    <scope>NUCLEOTIDE SEQUENCE [LARGE SCALE GENOMIC DNA]</scope>
    <source>
        <strain evidence="3">ET39</strain>
    </source>
</reference>
<organism evidence="2 3">
    <name type="scientific">Amedibacillus dolichus</name>
    <dbReference type="NCBI Taxonomy" id="31971"/>
    <lineage>
        <taxon>Bacteria</taxon>
        <taxon>Bacillati</taxon>
        <taxon>Bacillota</taxon>
        <taxon>Erysipelotrichia</taxon>
        <taxon>Erysipelotrichales</taxon>
        <taxon>Erysipelotrichaceae</taxon>
        <taxon>Amedibacillus</taxon>
    </lineage>
</organism>
<keyword evidence="1" id="KW-0812">Transmembrane</keyword>
<evidence type="ECO:0000256" key="1">
    <source>
        <dbReference type="SAM" id="Phobius"/>
    </source>
</evidence>
<gene>
    <name evidence="2" type="ORF">QUV96_00730</name>
</gene>
<proteinExistence type="predicted"/>
<feature type="transmembrane region" description="Helical" evidence="1">
    <location>
        <begin position="48"/>
        <end position="67"/>
    </location>
</feature>
<keyword evidence="1" id="KW-1133">Transmembrane helix</keyword>
<dbReference type="Proteomes" id="UP001529340">
    <property type="component" value="Unassembled WGS sequence"/>
</dbReference>